<protein>
    <recommendedName>
        <fullName evidence="4">Type 4 fimbrial biogenesis protein PilX N-terminal domain-containing protein</fullName>
    </recommendedName>
</protein>
<feature type="transmembrane region" description="Helical" evidence="1">
    <location>
        <begin position="12"/>
        <end position="34"/>
    </location>
</feature>
<accession>A0ABW0R8T7</accession>
<sequence>MKYIKSQTGNTLLFAIMVLMLGSVIALTLIGMSINGTARNEHRENYNQAKKNAESGIEHLIASMEKDLESIIPSPGINPTFSLNNFKESYKKDILGKYKCSSKNFIHNEDGKTNYSTCIEYNDNDIEKLLDKNNFYVPITIRSTGIANDEEKEIIAKAKFGATYKNYPSFLDFAVATHPSTVSKGDPNFQSESIIFNGGLQIKGNVFTNGNIAVSNRAYAPIIDANNVGNPWKETTYPEITGFNGKPAEIYLNTDKSLFEMKKYEFDGNCKRSKEVNGLIKSLGDLMDALGDIPQGLINLVSIITFGNFNIPDRYFTYYDLQVYNFDEHKTDDDKCFYKKQSIEEINSFLTGKSNVKIKNTVKELESVAIAGDNSFITNGKDNVLKIVNQNGKVLNGLQYINPKNNNYNVKNGNILLIDKTLKGTSYITTTQSSIDTINTSITKDVIKLLDQLVPIVGLGSHLEKLLNGDSDSFLLDLVNDLVHLILQILGLADNETNGLEGQYYIHNNNEQKKLVIELLKGLGLLSSSQNPDETRLLDFLLDNEGLIQKGKAINLDPGLLGSNDFNLNGVYYIDGDVRIFNSKVNGNAILFVNGNVDIKDSQLNNKNDNNKILIFATGDIIYQYSSERGSRITKSYSNDNSFVVNAFLYSDKKIELHGTVSKFHIKGGIAANQVILSGVRGDVDKILFGPNMFKNPKDESKPSRLIIEHDPKVWETFVKLTKDYSTMPEYHEFFLEPTTITSRK</sequence>
<dbReference type="RefSeq" id="WP_390308974.1">
    <property type="nucleotide sequence ID" value="NZ_JBHSNQ010000048.1"/>
</dbReference>
<proteinExistence type="predicted"/>
<evidence type="ECO:0000256" key="1">
    <source>
        <dbReference type="SAM" id="Phobius"/>
    </source>
</evidence>
<keyword evidence="3" id="KW-1185">Reference proteome</keyword>
<dbReference type="Proteomes" id="UP001595978">
    <property type="component" value="Unassembled WGS sequence"/>
</dbReference>
<dbReference type="EMBL" id="JBHSNQ010000048">
    <property type="protein sequence ID" value="MFC5541151.1"/>
    <property type="molecule type" value="Genomic_DNA"/>
</dbReference>
<keyword evidence="1" id="KW-1133">Transmembrane helix</keyword>
<keyword evidence="1" id="KW-0812">Transmembrane</keyword>
<evidence type="ECO:0000313" key="3">
    <source>
        <dbReference type="Proteomes" id="UP001595978"/>
    </source>
</evidence>
<gene>
    <name evidence="2" type="ORF">ACFPOH_05080</name>
</gene>
<organism evidence="2 3">
    <name type="scientific">Ureibacillus suwonensis</name>
    <dbReference type="NCBI Taxonomy" id="313007"/>
    <lineage>
        <taxon>Bacteria</taxon>
        <taxon>Bacillati</taxon>
        <taxon>Bacillota</taxon>
        <taxon>Bacilli</taxon>
        <taxon>Bacillales</taxon>
        <taxon>Caryophanaceae</taxon>
        <taxon>Ureibacillus</taxon>
    </lineage>
</organism>
<comment type="caution">
    <text evidence="2">The sequence shown here is derived from an EMBL/GenBank/DDBJ whole genome shotgun (WGS) entry which is preliminary data.</text>
</comment>
<evidence type="ECO:0008006" key="4">
    <source>
        <dbReference type="Google" id="ProtNLM"/>
    </source>
</evidence>
<evidence type="ECO:0000313" key="2">
    <source>
        <dbReference type="EMBL" id="MFC5541151.1"/>
    </source>
</evidence>
<keyword evidence="1" id="KW-0472">Membrane</keyword>
<name>A0ABW0R8T7_9BACL</name>
<reference evidence="3" key="1">
    <citation type="journal article" date="2019" name="Int. J. Syst. Evol. Microbiol.">
        <title>The Global Catalogue of Microorganisms (GCM) 10K type strain sequencing project: providing services to taxonomists for standard genome sequencing and annotation.</title>
        <authorList>
            <consortium name="The Broad Institute Genomics Platform"/>
            <consortium name="The Broad Institute Genome Sequencing Center for Infectious Disease"/>
            <person name="Wu L."/>
            <person name="Ma J."/>
        </authorList>
    </citation>
    <scope>NUCLEOTIDE SEQUENCE [LARGE SCALE GENOMIC DNA]</scope>
    <source>
        <strain evidence="3">CCUG 56331</strain>
    </source>
</reference>